<dbReference type="GO" id="GO:0035556">
    <property type="term" value="P:intracellular signal transduction"/>
    <property type="evidence" value="ECO:0007669"/>
    <property type="project" value="TreeGrafter"/>
</dbReference>
<dbReference type="Pfam" id="PF08569">
    <property type="entry name" value="Mo25"/>
    <property type="match status" value="1"/>
</dbReference>
<dbReference type="EMBL" id="BQKI01000082">
    <property type="protein sequence ID" value="GJN30426.1"/>
    <property type="molecule type" value="Genomic_DNA"/>
</dbReference>
<dbReference type="InterPro" id="IPR016024">
    <property type="entry name" value="ARM-type_fold"/>
</dbReference>
<comment type="similarity">
    <text evidence="1">Belongs to the Mo25 family.</text>
</comment>
<reference evidence="2" key="2">
    <citation type="submission" date="2021-12" db="EMBL/GenBank/DDBJ databases">
        <title>Resequencing data analysis of finger millet.</title>
        <authorList>
            <person name="Hatakeyama M."/>
            <person name="Aluri S."/>
            <person name="Balachadran M.T."/>
            <person name="Sivarajan S.R."/>
            <person name="Poveda L."/>
            <person name="Shimizu-Inatsugi R."/>
            <person name="Schlapbach R."/>
            <person name="Sreeman S.M."/>
            <person name="Shimizu K.K."/>
        </authorList>
    </citation>
    <scope>NUCLEOTIDE SEQUENCE</scope>
</reference>
<keyword evidence="3" id="KW-1185">Reference proteome</keyword>
<sequence>MMGCLWPCATAVLSRSSSQRGLFRSKPRTPPEVVQHVRELLAYVKDHREGCGGGKHYSKREHKELTTRHKSTASVFFSENYDWFFAEFNSKLLSSSNYIIRRQAIQLLGDILLERSNAEVMVRYVSTKEHLMILMNLLREQSKAVQVEAFHVFKLFVANKKRPPEINGILRANRKKLLRFLGDFTLDKEDKKFEADKAKVVSDILALAMES</sequence>
<evidence type="ECO:0000313" key="2">
    <source>
        <dbReference type="EMBL" id="GJN30426.1"/>
    </source>
</evidence>
<reference evidence="2" key="1">
    <citation type="journal article" date="2018" name="DNA Res.">
        <title>Multiple hybrid de novo genome assembly of finger millet, an orphan allotetraploid crop.</title>
        <authorList>
            <person name="Hatakeyama M."/>
            <person name="Aluri S."/>
            <person name="Balachadran M.T."/>
            <person name="Sivarajan S.R."/>
            <person name="Patrignani A."/>
            <person name="Gruter S."/>
            <person name="Poveda L."/>
            <person name="Shimizu-Inatsugi R."/>
            <person name="Baeten J."/>
            <person name="Francoijs K.J."/>
            <person name="Nataraja K.N."/>
            <person name="Reddy Y.A.N."/>
            <person name="Phadnis S."/>
            <person name="Ravikumar R.L."/>
            <person name="Schlapbach R."/>
            <person name="Sreeman S.M."/>
            <person name="Shimizu K.K."/>
        </authorList>
    </citation>
    <scope>NUCLEOTIDE SEQUENCE</scope>
</reference>
<proteinExistence type="inferred from homology"/>
<evidence type="ECO:0008006" key="4">
    <source>
        <dbReference type="Google" id="ProtNLM"/>
    </source>
</evidence>
<evidence type="ECO:0000313" key="3">
    <source>
        <dbReference type="Proteomes" id="UP001054889"/>
    </source>
</evidence>
<evidence type="ECO:0000256" key="1">
    <source>
        <dbReference type="ARBA" id="ARBA00011012"/>
    </source>
</evidence>
<dbReference type="AlphaFoldDB" id="A0AAV5F642"/>
<gene>
    <name evidence="2" type="primary">gb18734</name>
    <name evidence="2" type="ORF">PR202_gb18734</name>
</gene>
<dbReference type="InterPro" id="IPR013878">
    <property type="entry name" value="Mo25"/>
</dbReference>
<dbReference type="SUPFAM" id="SSF48371">
    <property type="entry name" value="ARM repeat"/>
    <property type="match status" value="1"/>
</dbReference>
<comment type="caution">
    <text evidence="2">The sequence shown here is derived from an EMBL/GenBank/DDBJ whole genome shotgun (WGS) entry which is preliminary data.</text>
</comment>
<dbReference type="Gene3D" id="1.25.10.10">
    <property type="entry name" value="Leucine-rich Repeat Variant"/>
    <property type="match status" value="1"/>
</dbReference>
<organism evidence="2 3">
    <name type="scientific">Eleusine coracana subsp. coracana</name>
    <dbReference type="NCBI Taxonomy" id="191504"/>
    <lineage>
        <taxon>Eukaryota</taxon>
        <taxon>Viridiplantae</taxon>
        <taxon>Streptophyta</taxon>
        <taxon>Embryophyta</taxon>
        <taxon>Tracheophyta</taxon>
        <taxon>Spermatophyta</taxon>
        <taxon>Magnoliopsida</taxon>
        <taxon>Liliopsida</taxon>
        <taxon>Poales</taxon>
        <taxon>Poaceae</taxon>
        <taxon>PACMAD clade</taxon>
        <taxon>Chloridoideae</taxon>
        <taxon>Cynodonteae</taxon>
        <taxon>Eleusininae</taxon>
        <taxon>Eleusine</taxon>
    </lineage>
</organism>
<protein>
    <recommendedName>
        <fullName evidence="4">MO25-like protein</fullName>
    </recommendedName>
</protein>
<dbReference type="Proteomes" id="UP001054889">
    <property type="component" value="Unassembled WGS sequence"/>
</dbReference>
<dbReference type="PANTHER" id="PTHR10182:SF25">
    <property type="entry name" value="MO25-LIKE PROTEIN"/>
    <property type="match status" value="1"/>
</dbReference>
<name>A0AAV5F642_ELECO</name>
<dbReference type="GO" id="GO:0043539">
    <property type="term" value="F:protein serine/threonine kinase activator activity"/>
    <property type="evidence" value="ECO:0007669"/>
    <property type="project" value="TreeGrafter"/>
</dbReference>
<accession>A0AAV5F642</accession>
<dbReference type="PANTHER" id="PTHR10182">
    <property type="entry name" value="CALCIUM-BINDING PROTEIN 39-RELATED"/>
    <property type="match status" value="1"/>
</dbReference>
<dbReference type="InterPro" id="IPR011989">
    <property type="entry name" value="ARM-like"/>
</dbReference>